<evidence type="ECO:0000256" key="1">
    <source>
        <dbReference type="ARBA" id="ARBA00007769"/>
    </source>
</evidence>
<dbReference type="GO" id="GO:0006102">
    <property type="term" value="P:isocitrate metabolic process"/>
    <property type="evidence" value="ECO:0007669"/>
    <property type="project" value="TreeGrafter"/>
</dbReference>
<dbReference type="EMBL" id="MLFT02000002">
    <property type="protein sequence ID" value="PHT56657.1"/>
    <property type="molecule type" value="Genomic_DNA"/>
</dbReference>
<dbReference type="AlphaFoldDB" id="A0A2G2XGR1"/>
<reference evidence="5 6" key="1">
    <citation type="journal article" date="2017" name="Genome Biol.">
        <title>New reference genome sequences of hot pepper reveal the massive evolution of plant disease-resistance genes by retroduplication.</title>
        <authorList>
            <person name="Kim S."/>
            <person name="Park J."/>
            <person name="Yeom S.I."/>
            <person name="Kim Y.M."/>
            <person name="Seo E."/>
            <person name="Kim K.T."/>
            <person name="Kim M.S."/>
            <person name="Lee J.M."/>
            <person name="Cheong K."/>
            <person name="Shin H.S."/>
            <person name="Kim S.B."/>
            <person name="Han K."/>
            <person name="Lee J."/>
            <person name="Park M."/>
            <person name="Lee H.A."/>
            <person name="Lee H.Y."/>
            <person name="Lee Y."/>
            <person name="Oh S."/>
            <person name="Lee J.H."/>
            <person name="Choi E."/>
            <person name="Choi E."/>
            <person name="Lee S.E."/>
            <person name="Jeon J."/>
            <person name="Kim H."/>
            <person name="Choi G."/>
            <person name="Song H."/>
            <person name="Lee J."/>
            <person name="Lee S.C."/>
            <person name="Kwon J.K."/>
            <person name="Lee H.Y."/>
            <person name="Koo N."/>
            <person name="Hong Y."/>
            <person name="Kim R.W."/>
            <person name="Kang W.H."/>
            <person name="Huh J.H."/>
            <person name="Kang B.C."/>
            <person name="Yang T.J."/>
            <person name="Lee Y.H."/>
            <person name="Bennetzen J.L."/>
            <person name="Choi D."/>
        </authorList>
    </citation>
    <scope>NUCLEOTIDE SEQUENCE [LARGE SCALE GENOMIC DNA]</scope>
    <source>
        <strain evidence="6">cv. PBC81</strain>
    </source>
</reference>
<comment type="similarity">
    <text evidence="1">Belongs to the isocitrate and isopropylmalate dehydrogenases family.</text>
</comment>
<protein>
    <submittedName>
        <fullName evidence="5">Isocitrate dehydrogenase [NAD] catalytic subunit 6, mitochondrial</fullName>
    </submittedName>
</protein>
<dbReference type="GO" id="GO:0006099">
    <property type="term" value="P:tricarboxylic acid cycle"/>
    <property type="evidence" value="ECO:0007669"/>
    <property type="project" value="TreeGrafter"/>
</dbReference>
<feature type="region of interest" description="Disordered" evidence="3">
    <location>
        <begin position="950"/>
        <end position="977"/>
    </location>
</feature>
<proteinExistence type="inferred from homology"/>
<dbReference type="SMART" id="SM01329">
    <property type="entry name" value="Iso_dh"/>
    <property type="match status" value="1"/>
</dbReference>
<dbReference type="Gene3D" id="3.40.718.10">
    <property type="entry name" value="Isopropylmalate Dehydrogenase"/>
    <property type="match status" value="2"/>
</dbReference>
<dbReference type="STRING" id="33114.A0A2G2XGR1"/>
<dbReference type="GO" id="GO:0005739">
    <property type="term" value="C:mitochondrion"/>
    <property type="evidence" value="ECO:0007669"/>
    <property type="project" value="TreeGrafter"/>
</dbReference>
<name>A0A2G2XGR1_CAPBA</name>
<dbReference type="GO" id="GO:0000287">
    <property type="term" value="F:magnesium ion binding"/>
    <property type="evidence" value="ECO:0007669"/>
    <property type="project" value="InterPro"/>
</dbReference>
<dbReference type="OrthoDB" id="1262723at2759"/>
<dbReference type="PANTHER" id="PTHR11835">
    <property type="entry name" value="DECARBOXYLATING DEHYDROGENASES-ISOCITRATE, ISOPROPYLMALATE, TARTRATE"/>
    <property type="match status" value="1"/>
</dbReference>
<sequence>MAFQIVKRFLGGGGNSVAPSIRYLGRTFTSAASESNLIRATLFPGDGIGPEIAESVKQIFKVAEVPIEWEEHYVGKEIDPRTNSFLTWESLESVRRNKVGLKGPMATPIGKGHRSLNLTLRKELNLYANVRPCYSLPGYKTRYDDVNLITIRENTEGEYSGLEHQVVRGVVESLKIITRQASLRVAEYAFHYAKTHGRERVSAIHKANIMQKTDGLFLKCCREVAEKYPEIKYEEVVIDNCCMMLVKNPALFDVLVMPNLYGDIISDLCAGLIGGLGLTPRHAFFSLNLSVPFCNIGEGGVALAEAVHGSAPDIAGKEDIAEATMEFYKDQFKKQPGSTNFDMLDELPTEIGSEENNELQSMPTKEEVHEVVLGLNGNSASGPDGSFLSRYMGDNWRGHLQDEGRSIAENVLLVQEIIAEIRKRGKPRNLVIKLDMMKAYDRVECEYMKNKVHCNLVIWKMRGGESQVWKEMLVWKDHLAWHDNWTGLEDLYTYTGNEATKNGELDLEILGGMFTAEVVEHMVQNVKPPNQEKTKEIFAFALNSIVNMMLVLVVLLQNLANPTALLLSSVSMLRHLELHDKADRIQDAILKTIAEGKYRTGDLGESTFKHSQSTLAVRVLQNLLGVNCPCSFSAISGMSASLAVVLHLIRSYSRREFPGIEAPCTGNPHVSPGVIHGMDGKEMSIEQYNMGQSIEIIDRNNELQVIEPILEAAIDEEMGQSSKIKRVRQKKKRILYVETTLLRHNASLNEVTAYEKAHSCSVDFITSDHKNATSKVICDYILELVCDSSNVITPIFVVDEMRRKYGIIISYNEGWRTIQYAYTVIRVTAEENYNRLSSYLHMMKENNPDTYKNIKRDDENRGDIVQNETIREKVGVALVEDKMREVRLRWFGHVMRRGTDAPVRRCERIALDGFRWGRGVGGPAVVVAVEMTATSLLDGDCFAADVGGDGASAGASSPEGKRYHGLREKAVSGGRRL</sequence>
<evidence type="ECO:0000259" key="4">
    <source>
        <dbReference type="SMART" id="SM01329"/>
    </source>
</evidence>
<keyword evidence="2" id="KW-0560">Oxidoreductase</keyword>
<dbReference type="InterPro" id="IPR019818">
    <property type="entry name" value="IsoCit/isopropylmalate_DH_CS"/>
</dbReference>
<comment type="caution">
    <text evidence="5">The sequence shown here is derived from an EMBL/GenBank/DDBJ whole genome shotgun (WGS) entry which is preliminary data.</text>
</comment>
<evidence type="ECO:0000256" key="3">
    <source>
        <dbReference type="SAM" id="MobiDB-lite"/>
    </source>
</evidence>
<dbReference type="Pfam" id="PF00180">
    <property type="entry name" value="Iso_dh"/>
    <property type="match status" value="2"/>
</dbReference>
<feature type="compositionally biased region" description="Basic and acidic residues" evidence="3">
    <location>
        <begin position="959"/>
        <end position="970"/>
    </location>
</feature>
<evidence type="ECO:0000313" key="6">
    <source>
        <dbReference type="Proteomes" id="UP000224567"/>
    </source>
</evidence>
<accession>A0A2G2XGR1</accession>
<organism evidence="5 6">
    <name type="scientific">Capsicum baccatum</name>
    <name type="common">Peruvian pepper</name>
    <dbReference type="NCBI Taxonomy" id="33114"/>
    <lineage>
        <taxon>Eukaryota</taxon>
        <taxon>Viridiplantae</taxon>
        <taxon>Streptophyta</taxon>
        <taxon>Embryophyta</taxon>
        <taxon>Tracheophyta</taxon>
        <taxon>Spermatophyta</taxon>
        <taxon>Magnoliopsida</taxon>
        <taxon>eudicotyledons</taxon>
        <taxon>Gunneridae</taxon>
        <taxon>Pentapetalae</taxon>
        <taxon>asterids</taxon>
        <taxon>lamiids</taxon>
        <taxon>Solanales</taxon>
        <taxon>Solanaceae</taxon>
        <taxon>Solanoideae</taxon>
        <taxon>Capsiceae</taxon>
        <taxon>Capsicum</taxon>
    </lineage>
</organism>
<gene>
    <name evidence="5" type="ORF">CQW23_05143</name>
</gene>
<reference evidence="6" key="2">
    <citation type="journal article" date="2017" name="J. Anim. Genet.">
        <title>Multiple reference genome sequences of hot pepper reveal the massive evolution of plant disease resistance genes by retroduplication.</title>
        <authorList>
            <person name="Kim S."/>
            <person name="Park J."/>
            <person name="Yeom S.-I."/>
            <person name="Kim Y.-M."/>
            <person name="Seo E."/>
            <person name="Kim K.-T."/>
            <person name="Kim M.-S."/>
            <person name="Lee J.M."/>
            <person name="Cheong K."/>
            <person name="Shin H.-S."/>
            <person name="Kim S.-B."/>
            <person name="Han K."/>
            <person name="Lee J."/>
            <person name="Park M."/>
            <person name="Lee H.-A."/>
            <person name="Lee H.-Y."/>
            <person name="Lee Y."/>
            <person name="Oh S."/>
            <person name="Lee J.H."/>
            <person name="Choi E."/>
            <person name="Choi E."/>
            <person name="Lee S.E."/>
            <person name="Jeon J."/>
            <person name="Kim H."/>
            <person name="Choi G."/>
            <person name="Song H."/>
            <person name="Lee J."/>
            <person name="Lee S.-C."/>
            <person name="Kwon J.-K."/>
            <person name="Lee H.-Y."/>
            <person name="Koo N."/>
            <person name="Hong Y."/>
            <person name="Kim R.W."/>
            <person name="Kang W.-H."/>
            <person name="Huh J.H."/>
            <person name="Kang B.-C."/>
            <person name="Yang T.-J."/>
            <person name="Lee Y.-H."/>
            <person name="Bennetzen J.L."/>
            <person name="Choi D."/>
        </authorList>
    </citation>
    <scope>NUCLEOTIDE SEQUENCE [LARGE SCALE GENOMIC DNA]</scope>
    <source>
        <strain evidence="6">cv. PBC81</strain>
    </source>
</reference>
<dbReference type="Proteomes" id="UP000224567">
    <property type="component" value="Unassembled WGS sequence"/>
</dbReference>
<dbReference type="GO" id="GO:0051287">
    <property type="term" value="F:NAD binding"/>
    <property type="evidence" value="ECO:0007669"/>
    <property type="project" value="InterPro"/>
</dbReference>
<dbReference type="InterPro" id="IPR024084">
    <property type="entry name" value="IsoPropMal-DH-like_dom"/>
</dbReference>
<evidence type="ECO:0000313" key="5">
    <source>
        <dbReference type="EMBL" id="PHT56657.1"/>
    </source>
</evidence>
<feature type="domain" description="Isopropylmalate dehydrogenase-like" evidence="4">
    <location>
        <begin position="39"/>
        <end position="617"/>
    </location>
</feature>
<dbReference type="SUPFAM" id="SSF53659">
    <property type="entry name" value="Isocitrate/Isopropylmalate dehydrogenase-like"/>
    <property type="match status" value="2"/>
</dbReference>
<keyword evidence="6" id="KW-1185">Reference proteome</keyword>
<dbReference type="PROSITE" id="PS00470">
    <property type="entry name" value="IDH_IMDH"/>
    <property type="match status" value="1"/>
</dbReference>
<dbReference type="PANTHER" id="PTHR11835:SF34">
    <property type="entry name" value="ISOCITRATE DEHYDROGENASE [NAD] SUBUNIT ALPHA, MITOCHONDRIAL"/>
    <property type="match status" value="1"/>
</dbReference>
<evidence type="ECO:0000256" key="2">
    <source>
        <dbReference type="ARBA" id="ARBA00023002"/>
    </source>
</evidence>
<dbReference type="GO" id="GO:0004449">
    <property type="term" value="F:isocitrate dehydrogenase (NAD+) activity"/>
    <property type="evidence" value="ECO:0007669"/>
    <property type="project" value="TreeGrafter"/>
</dbReference>